<evidence type="ECO:0000313" key="1">
    <source>
        <dbReference type="EMBL" id="KKS82391.1"/>
    </source>
</evidence>
<accession>A0A0G1EH74</accession>
<gene>
    <name evidence="1" type="ORF">UV58_C0010G0011</name>
</gene>
<name>A0A0G1EH74_9BACT</name>
<protein>
    <submittedName>
        <fullName evidence="1">Uncharacterized protein</fullName>
    </submittedName>
</protein>
<sequence length="88" mass="9913">MGSATYEPDLASFKKEGGKSTMEYHNIYGGDNRILLIHNGEQWSYSGEKFVKGKLVGTAYGAEWDMFFVHLTMMGLSAGERCMFEEMV</sequence>
<dbReference type="Proteomes" id="UP000034810">
    <property type="component" value="Unassembled WGS sequence"/>
</dbReference>
<evidence type="ECO:0000313" key="2">
    <source>
        <dbReference type="Proteomes" id="UP000034810"/>
    </source>
</evidence>
<organism evidence="1 2">
    <name type="scientific">Candidatus Wolfebacteria bacterium GW2011_GWC1_43_10</name>
    <dbReference type="NCBI Taxonomy" id="1619011"/>
    <lineage>
        <taxon>Bacteria</taxon>
        <taxon>Candidatus Wolfeibacteriota</taxon>
    </lineage>
</organism>
<comment type="caution">
    <text evidence="1">The sequence shown here is derived from an EMBL/GenBank/DDBJ whole genome shotgun (WGS) entry which is preliminary data.</text>
</comment>
<dbReference type="EMBL" id="LCFA01000010">
    <property type="protein sequence ID" value="KKS82391.1"/>
    <property type="molecule type" value="Genomic_DNA"/>
</dbReference>
<dbReference type="AlphaFoldDB" id="A0A0G1EH74"/>
<proteinExistence type="predicted"/>
<reference evidence="1 2" key="1">
    <citation type="journal article" date="2015" name="Nature">
        <title>rRNA introns, odd ribosomes, and small enigmatic genomes across a large radiation of phyla.</title>
        <authorList>
            <person name="Brown C.T."/>
            <person name="Hug L.A."/>
            <person name="Thomas B.C."/>
            <person name="Sharon I."/>
            <person name="Castelle C.J."/>
            <person name="Singh A."/>
            <person name="Wilkins M.J."/>
            <person name="Williams K.H."/>
            <person name="Banfield J.F."/>
        </authorList>
    </citation>
    <scope>NUCLEOTIDE SEQUENCE [LARGE SCALE GENOMIC DNA]</scope>
</reference>